<keyword evidence="2" id="KW-1277">Toxin-antitoxin system</keyword>
<evidence type="ECO:0000256" key="1">
    <source>
        <dbReference type="ARBA" id="ARBA00007521"/>
    </source>
</evidence>
<dbReference type="InterPro" id="IPR011067">
    <property type="entry name" value="Plasmid_toxin/cell-grow_inhib"/>
</dbReference>
<dbReference type="RefSeq" id="WP_091046916.1">
    <property type="nucleotide sequence ID" value="NZ_FMCV01000012.1"/>
</dbReference>
<gene>
    <name evidence="5" type="ORF">GA0070215_112137</name>
</gene>
<dbReference type="EMBL" id="FMCV01000012">
    <property type="protein sequence ID" value="SCF23789.1"/>
    <property type="molecule type" value="Genomic_DNA"/>
</dbReference>
<sequence length="203" mass="22147">MRDGVIWALVIVACVAAGWLWDEWRRRAAGRAAGTRDRVDGRRPRSGRGSRTGGPGTDRPGRGRGDGRTGGDRAGTGPRGDRTATPPRPRGAGRTGRDEPRPGEIWWADVPYADGTGSKVRPCLVLRVDGRDAEVLKITSQDKSDRDDHLPIPTRDWDPDADHDSYLDVSEPIPVALDAFADRAGTCDPDLWRGVRRLTHLTG</sequence>
<reference evidence="6" key="1">
    <citation type="submission" date="2016-06" db="EMBL/GenBank/DDBJ databases">
        <authorList>
            <person name="Varghese N."/>
        </authorList>
    </citation>
    <scope>NUCLEOTIDE SEQUENCE [LARGE SCALE GENOMIC DNA]</scope>
    <source>
        <strain evidence="6">DSM 45555</strain>
    </source>
</reference>
<organism evidence="5 6">
    <name type="scientific">Micromonospora marina</name>
    <dbReference type="NCBI Taxonomy" id="307120"/>
    <lineage>
        <taxon>Bacteria</taxon>
        <taxon>Bacillati</taxon>
        <taxon>Actinomycetota</taxon>
        <taxon>Actinomycetes</taxon>
        <taxon>Micromonosporales</taxon>
        <taxon>Micromonosporaceae</taxon>
        <taxon>Micromonospora</taxon>
    </lineage>
</organism>
<name>A0A1C4YSP8_9ACTN</name>
<feature type="region of interest" description="Disordered" evidence="3">
    <location>
        <begin position="140"/>
        <end position="161"/>
    </location>
</feature>
<dbReference type="Pfam" id="PF02452">
    <property type="entry name" value="PemK_toxin"/>
    <property type="match status" value="1"/>
</dbReference>
<keyword evidence="6" id="KW-1185">Reference proteome</keyword>
<accession>A0A1C4YSP8</accession>
<proteinExistence type="inferred from homology"/>
<dbReference type="Gene3D" id="2.30.30.110">
    <property type="match status" value="1"/>
</dbReference>
<evidence type="ECO:0000313" key="5">
    <source>
        <dbReference type="EMBL" id="SCF23789.1"/>
    </source>
</evidence>
<keyword evidence="4" id="KW-1133">Transmembrane helix</keyword>
<dbReference type="SUPFAM" id="SSF50118">
    <property type="entry name" value="Cell growth inhibitor/plasmid maintenance toxic component"/>
    <property type="match status" value="1"/>
</dbReference>
<dbReference type="GO" id="GO:0003677">
    <property type="term" value="F:DNA binding"/>
    <property type="evidence" value="ECO:0007669"/>
    <property type="project" value="InterPro"/>
</dbReference>
<evidence type="ECO:0000256" key="3">
    <source>
        <dbReference type="SAM" id="MobiDB-lite"/>
    </source>
</evidence>
<dbReference type="Proteomes" id="UP000198551">
    <property type="component" value="Unassembled WGS sequence"/>
</dbReference>
<evidence type="ECO:0000256" key="4">
    <source>
        <dbReference type="SAM" id="Phobius"/>
    </source>
</evidence>
<dbReference type="InterPro" id="IPR003477">
    <property type="entry name" value="PemK-like"/>
</dbReference>
<comment type="similarity">
    <text evidence="1">Belongs to the PemK/MazF family.</text>
</comment>
<feature type="transmembrane region" description="Helical" evidence="4">
    <location>
        <begin position="6"/>
        <end position="21"/>
    </location>
</feature>
<dbReference type="AlphaFoldDB" id="A0A1C4YSP8"/>
<keyword evidence="4" id="KW-0812">Transmembrane</keyword>
<feature type="compositionally biased region" description="Basic and acidic residues" evidence="3">
    <location>
        <begin position="34"/>
        <end position="43"/>
    </location>
</feature>
<feature type="compositionally biased region" description="Basic and acidic residues" evidence="3">
    <location>
        <begin position="59"/>
        <end position="71"/>
    </location>
</feature>
<keyword evidence="4" id="KW-0472">Membrane</keyword>
<feature type="region of interest" description="Disordered" evidence="3">
    <location>
        <begin position="30"/>
        <end position="104"/>
    </location>
</feature>
<protein>
    <submittedName>
        <fullName evidence="5">PemK-like, MazF-like toxin of type II toxin-antitoxin system</fullName>
    </submittedName>
</protein>
<evidence type="ECO:0000313" key="6">
    <source>
        <dbReference type="Proteomes" id="UP000198551"/>
    </source>
</evidence>
<evidence type="ECO:0000256" key="2">
    <source>
        <dbReference type="ARBA" id="ARBA00022649"/>
    </source>
</evidence>